<dbReference type="EMBL" id="VDMP01000025">
    <property type="protein sequence ID" value="TNM38339.1"/>
    <property type="molecule type" value="Genomic_DNA"/>
</dbReference>
<protein>
    <submittedName>
        <fullName evidence="2">Type II toxin-antitoxin system Phd/YefM family antitoxin</fullName>
    </submittedName>
</protein>
<accession>A0A5C4VSN5</accession>
<sequence>MAHPVSPSQLRQDIYRLIDRVIDTGEPLEIERKGHRLRLIADEPVDRLSRISGNPAAVVGDPDDLISMDWSAEWSADHALDPQ</sequence>
<dbReference type="Gene3D" id="3.40.1620.10">
    <property type="entry name" value="YefM-like domain"/>
    <property type="match status" value="1"/>
</dbReference>
<organism evidence="2 3">
    <name type="scientific">Nocardioides albidus</name>
    <dbReference type="NCBI Taxonomy" id="1517589"/>
    <lineage>
        <taxon>Bacteria</taxon>
        <taxon>Bacillati</taxon>
        <taxon>Actinomycetota</taxon>
        <taxon>Actinomycetes</taxon>
        <taxon>Propionibacteriales</taxon>
        <taxon>Nocardioidaceae</taxon>
        <taxon>Nocardioides</taxon>
    </lineage>
</organism>
<dbReference type="SUPFAM" id="SSF143120">
    <property type="entry name" value="YefM-like"/>
    <property type="match status" value="1"/>
</dbReference>
<evidence type="ECO:0000313" key="2">
    <source>
        <dbReference type="EMBL" id="TNM38339.1"/>
    </source>
</evidence>
<dbReference type="RefSeq" id="WP_139623453.1">
    <property type="nucleotide sequence ID" value="NZ_VDMP01000025.1"/>
</dbReference>
<keyword evidence="3" id="KW-1185">Reference proteome</keyword>
<dbReference type="Proteomes" id="UP000313231">
    <property type="component" value="Unassembled WGS sequence"/>
</dbReference>
<dbReference type="AlphaFoldDB" id="A0A5C4VSN5"/>
<gene>
    <name evidence="2" type="ORF">FHP29_13795</name>
</gene>
<evidence type="ECO:0000256" key="1">
    <source>
        <dbReference type="ARBA" id="ARBA00009981"/>
    </source>
</evidence>
<evidence type="ECO:0000313" key="3">
    <source>
        <dbReference type="Proteomes" id="UP000313231"/>
    </source>
</evidence>
<comment type="caution">
    <text evidence="2">The sequence shown here is derived from an EMBL/GenBank/DDBJ whole genome shotgun (WGS) entry which is preliminary data.</text>
</comment>
<dbReference type="OrthoDB" id="1551231at2"/>
<dbReference type="InterPro" id="IPR036165">
    <property type="entry name" value="YefM-like_sf"/>
</dbReference>
<comment type="similarity">
    <text evidence="1">Belongs to the phD/YefM antitoxin family.</text>
</comment>
<proteinExistence type="inferred from homology"/>
<reference evidence="2 3" key="1">
    <citation type="journal article" date="2016" name="Int. J. Syst. Evol. Microbiol.">
        <title>Nocardioides albidus sp. nov., an actinobacterium isolated from garden soil.</title>
        <authorList>
            <person name="Singh H."/>
            <person name="Du J."/>
            <person name="Trinh H."/>
            <person name="Won K."/>
            <person name="Yang J.E."/>
            <person name="Yin C."/>
            <person name="Kook M."/>
            <person name="Yi T.H."/>
        </authorList>
    </citation>
    <scope>NUCLEOTIDE SEQUENCE [LARGE SCALE GENOMIC DNA]</scope>
    <source>
        <strain evidence="2 3">CCTCC AB 2015297</strain>
    </source>
</reference>
<name>A0A5C4VSN5_9ACTN</name>